<evidence type="ECO:0000256" key="1">
    <source>
        <dbReference type="SAM" id="MobiDB-lite"/>
    </source>
</evidence>
<organism evidence="2 3">
    <name type="scientific">Conger conger</name>
    <name type="common">Conger eel</name>
    <name type="synonym">Muraena conger</name>
    <dbReference type="NCBI Taxonomy" id="82655"/>
    <lineage>
        <taxon>Eukaryota</taxon>
        <taxon>Metazoa</taxon>
        <taxon>Chordata</taxon>
        <taxon>Craniata</taxon>
        <taxon>Vertebrata</taxon>
        <taxon>Euteleostomi</taxon>
        <taxon>Actinopterygii</taxon>
        <taxon>Neopterygii</taxon>
        <taxon>Teleostei</taxon>
        <taxon>Anguilliformes</taxon>
        <taxon>Congridae</taxon>
        <taxon>Conger</taxon>
    </lineage>
</organism>
<name>A0A9Q1CXJ5_CONCO</name>
<feature type="region of interest" description="Disordered" evidence="1">
    <location>
        <begin position="28"/>
        <end position="53"/>
    </location>
</feature>
<keyword evidence="3" id="KW-1185">Reference proteome</keyword>
<dbReference type="AlphaFoldDB" id="A0A9Q1CXJ5"/>
<protein>
    <submittedName>
        <fullName evidence="2">Uncharacterized protein</fullName>
    </submittedName>
</protein>
<reference evidence="2" key="1">
    <citation type="journal article" date="2023" name="Science">
        <title>Genome structures resolve the early diversification of teleost fishes.</title>
        <authorList>
            <person name="Parey E."/>
            <person name="Louis A."/>
            <person name="Montfort J."/>
            <person name="Bouchez O."/>
            <person name="Roques C."/>
            <person name="Iampietro C."/>
            <person name="Lluch J."/>
            <person name="Castinel A."/>
            <person name="Donnadieu C."/>
            <person name="Desvignes T."/>
            <person name="Floi Bucao C."/>
            <person name="Jouanno E."/>
            <person name="Wen M."/>
            <person name="Mejri S."/>
            <person name="Dirks R."/>
            <person name="Jansen H."/>
            <person name="Henkel C."/>
            <person name="Chen W.J."/>
            <person name="Zahm M."/>
            <person name="Cabau C."/>
            <person name="Klopp C."/>
            <person name="Thompson A.W."/>
            <person name="Robinson-Rechavi M."/>
            <person name="Braasch I."/>
            <person name="Lecointre G."/>
            <person name="Bobe J."/>
            <person name="Postlethwait J.H."/>
            <person name="Berthelot C."/>
            <person name="Roest Crollius H."/>
            <person name="Guiguen Y."/>
        </authorList>
    </citation>
    <scope>NUCLEOTIDE SEQUENCE</scope>
    <source>
        <strain evidence="2">Concon-B</strain>
    </source>
</reference>
<gene>
    <name evidence="2" type="ORF">COCON_G00217540</name>
</gene>
<proteinExistence type="predicted"/>
<sequence>MVQQTSSEFCGQKRVVNERKAEFPLVRGGSTVSSINSMKTDRMKKPLETPSPW</sequence>
<accession>A0A9Q1CXJ5</accession>
<dbReference type="EMBL" id="JAFJMO010000017">
    <property type="protein sequence ID" value="KAJ8252442.1"/>
    <property type="molecule type" value="Genomic_DNA"/>
</dbReference>
<evidence type="ECO:0000313" key="3">
    <source>
        <dbReference type="Proteomes" id="UP001152803"/>
    </source>
</evidence>
<comment type="caution">
    <text evidence="2">The sequence shown here is derived from an EMBL/GenBank/DDBJ whole genome shotgun (WGS) entry which is preliminary data.</text>
</comment>
<dbReference type="Proteomes" id="UP001152803">
    <property type="component" value="Unassembled WGS sequence"/>
</dbReference>
<evidence type="ECO:0000313" key="2">
    <source>
        <dbReference type="EMBL" id="KAJ8252442.1"/>
    </source>
</evidence>